<gene>
    <name evidence="1" type="ORF">HHK36_003865</name>
</gene>
<reference evidence="1 2" key="1">
    <citation type="submission" date="2020-04" db="EMBL/GenBank/DDBJ databases">
        <title>Plant Genome Project.</title>
        <authorList>
            <person name="Zhang R.-G."/>
        </authorList>
    </citation>
    <scope>NUCLEOTIDE SEQUENCE [LARGE SCALE GENOMIC DNA]</scope>
    <source>
        <strain evidence="1">YNK0</strain>
        <tissue evidence="1">Leaf</tissue>
    </source>
</reference>
<dbReference type="EMBL" id="JABCRI010000002">
    <property type="protein sequence ID" value="KAF8411318.1"/>
    <property type="molecule type" value="Genomic_DNA"/>
</dbReference>
<protein>
    <recommendedName>
        <fullName evidence="3">Pentatricopeptide repeat-containing protein</fullName>
    </recommendedName>
</protein>
<sequence length="75" mass="8984">MKIRLTFERFFFDQNLRLGFFKLSIVLLNVCDWGRCKLSSMELVLVSMYTERGEVDVARIMFEKMPERDVSVLER</sequence>
<name>A0A835DPH2_TETSI</name>
<evidence type="ECO:0000313" key="1">
    <source>
        <dbReference type="EMBL" id="KAF8411318.1"/>
    </source>
</evidence>
<accession>A0A835DPH2</accession>
<dbReference type="AlphaFoldDB" id="A0A835DPH2"/>
<proteinExistence type="predicted"/>
<keyword evidence="2" id="KW-1185">Reference proteome</keyword>
<organism evidence="1 2">
    <name type="scientific">Tetracentron sinense</name>
    <name type="common">Spur-leaf</name>
    <dbReference type="NCBI Taxonomy" id="13715"/>
    <lineage>
        <taxon>Eukaryota</taxon>
        <taxon>Viridiplantae</taxon>
        <taxon>Streptophyta</taxon>
        <taxon>Embryophyta</taxon>
        <taxon>Tracheophyta</taxon>
        <taxon>Spermatophyta</taxon>
        <taxon>Magnoliopsida</taxon>
        <taxon>Trochodendrales</taxon>
        <taxon>Trochodendraceae</taxon>
        <taxon>Tetracentron</taxon>
    </lineage>
</organism>
<evidence type="ECO:0008006" key="3">
    <source>
        <dbReference type="Google" id="ProtNLM"/>
    </source>
</evidence>
<dbReference type="Proteomes" id="UP000655225">
    <property type="component" value="Unassembled WGS sequence"/>
</dbReference>
<evidence type="ECO:0000313" key="2">
    <source>
        <dbReference type="Proteomes" id="UP000655225"/>
    </source>
</evidence>
<comment type="caution">
    <text evidence="1">The sequence shown here is derived from an EMBL/GenBank/DDBJ whole genome shotgun (WGS) entry which is preliminary data.</text>
</comment>